<name>A0A8J6GTH2_MICOH</name>
<evidence type="ECO:0000313" key="3">
    <source>
        <dbReference type="Proteomes" id="UP000710432"/>
    </source>
</evidence>
<protein>
    <submittedName>
        <fullName evidence="2">RNA polymerase II transcription factor SIII subunit A3-like-1</fullName>
    </submittedName>
</protein>
<feature type="region of interest" description="Disordered" evidence="1">
    <location>
        <begin position="162"/>
        <end position="228"/>
    </location>
</feature>
<proteinExistence type="predicted"/>
<dbReference type="AlphaFoldDB" id="A0A8J6GTH2"/>
<evidence type="ECO:0000313" key="2">
    <source>
        <dbReference type="EMBL" id="KAH0516212.1"/>
    </source>
</evidence>
<reference evidence="2" key="1">
    <citation type="submission" date="2020-03" db="EMBL/GenBank/DDBJ databases">
        <title>Studies in the Genomics of Life Span.</title>
        <authorList>
            <person name="Glass D."/>
        </authorList>
    </citation>
    <scope>NUCLEOTIDE SEQUENCE</scope>
    <source>
        <strain evidence="2">LTLLF</strain>
        <tissue evidence="2">Muscle</tissue>
    </source>
</reference>
<dbReference type="InterPro" id="IPR051870">
    <property type="entry name" value="Elongin-A_domain"/>
</dbReference>
<evidence type="ECO:0000256" key="1">
    <source>
        <dbReference type="SAM" id="MobiDB-lite"/>
    </source>
</evidence>
<feature type="region of interest" description="Disordered" evidence="1">
    <location>
        <begin position="98"/>
        <end position="141"/>
    </location>
</feature>
<sequence length="495" mass="54700">MEGSAKHLKALRNLRERLHTETEPDQLYQTLKKLSSVPILCDTLAEIGFRQTIELLRREQLLVPFAKDLAAKWSERSPLERQAETEPQDLALQMRLTREQAPRKPAAEDKAHEPAASRALAADARKVVGGSRRSPQRNPDSYPAGSFEACLNYDCPSSSWTLPLGKGKKRKRPWKAEAQSGGAKVPRSESPNCKEQSLLPASRFPELSSSRQACLPPDGQDSSSLQSEQEAAPWACRVTSKTPVYSGRVPGPRLLPKLQQGCLAKPNCSSQPAEAQEEECRPQICHGQTTQAQAERQTHLQQQEARELMLQGLRERIQRAQAKKSQALQTKMIPFPAQVASQNQQAASGQAGGGGGGAPSKENSLPGALAPGPQQRASRLPLGPSNKTQLKKSNPLMAKSLRDYKNRTLLQTDTLNVFIHTCSEFSIKIGWMLISAPPQLTRHTLQQWLAPPRNELFLDLGHFAASLFRALDMTPSPQLSHLRQFTLSPYKPSRL</sequence>
<dbReference type="PANTHER" id="PTHR15141:SF75">
    <property type="entry name" value="ELONGIN-A"/>
    <property type="match status" value="1"/>
</dbReference>
<feature type="region of interest" description="Disordered" evidence="1">
    <location>
        <begin position="339"/>
        <end position="391"/>
    </location>
</feature>
<dbReference type="PANTHER" id="PTHR15141">
    <property type="entry name" value="TRANSCRIPTION ELONGATION FACTOR B POLYPEPTIDE 3"/>
    <property type="match status" value="1"/>
</dbReference>
<feature type="compositionally biased region" description="Basic and acidic residues" evidence="1">
    <location>
        <begin position="98"/>
        <end position="115"/>
    </location>
</feature>
<gene>
    <name evidence="2" type="ORF">LTLLF_103445</name>
</gene>
<comment type="caution">
    <text evidence="2">The sequence shown here is derived from an EMBL/GenBank/DDBJ whole genome shotgun (WGS) entry which is preliminary data.</text>
</comment>
<dbReference type="EMBL" id="JAATJU010020647">
    <property type="protein sequence ID" value="KAH0516212.1"/>
    <property type="molecule type" value="Genomic_DNA"/>
</dbReference>
<feature type="compositionally biased region" description="Low complexity" evidence="1">
    <location>
        <begin position="339"/>
        <end position="349"/>
    </location>
</feature>
<dbReference type="Proteomes" id="UP000710432">
    <property type="component" value="Unassembled WGS sequence"/>
</dbReference>
<accession>A0A8J6GTH2</accession>
<organism evidence="2 3">
    <name type="scientific">Microtus ochrogaster</name>
    <name type="common">Prairie vole</name>
    <dbReference type="NCBI Taxonomy" id="79684"/>
    <lineage>
        <taxon>Eukaryota</taxon>
        <taxon>Metazoa</taxon>
        <taxon>Chordata</taxon>
        <taxon>Craniata</taxon>
        <taxon>Vertebrata</taxon>
        <taxon>Euteleostomi</taxon>
        <taxon>Mammalia</taxon>
        <taxon>Eutheria</taxon>
        <taxon>Euarchontoglires</taxon>
        <taxon>Glires</taxon>
        <taxon>Rodentia</taxon>
        <taxon>Myomorpha</taxon>
        <taxon>Muroidea</taxon>
        <taxon>Cricetidae</taxon>
        <taxon>Arvicolinae</taxon>
        <taxon>Microtus</taxon>
    </lineage>
</organism>